<feature type="domain" description="Helix-hairpin-helix DNA-binding motif class 1" evidence="7">
    <location>
        <begin position="108"/>
        <end position="127"/>
    </location>
</feature>
<keyword evidence="8" id="KW-0547">Nucleotide-binding</keyword>
<dbReference type="GO" id="GO:0006310">
    <property type="term" value="P:DNA recombination"/>
    <property type="evidence" value="ECO:0007669"/>
    <property type="project" value="UniProtKB-UniRule"/>
</dbReference>
<evidence type="ECO:0000256" key="1">
    <source>
        <dbReference type="ARBA" id="ARBA00022490"/>
    </source>
</evidence>
<keyword evidence="8" id="KW-0378">Hydrolase</keyword>
<evidence type="ECO:0000256" key="2">
    <source>
        <dbReference type="ARBA" id="ARBA00022763"/>
    </source>
</evidence>
<dbReference type="InterPro" id="IPR000085">
    <property type="entry name" value="RuvA"/>
</dbReference>
<dbReference type="Pfam" id="PF07499">
    <property type="entry name" value="RuvA_C"/>
    <property type="match status" value="1"/>
</dbReference>
<keyword evidence="3 6" id="KW-0238">DNA-binding</keyword>
<comment type="domain">
    <text evidence="6">Has three domains with a flexible linker between the domains II and III and assumes an 'L' shape. Domain III is highly mobile and contacts RuvB.</text>
</comment>
<name>A0A1F7GSY3_9BACT</name>
<accession>A0A1F7GSY3</accession>
<dbReference type="GO" id="GO:0005737">
    <property type="term" value="C:cytoplasm"/>
    <property type="evidence" value="ECO:0007669"/>
    <property type="project" value="UniProtKB-SubCell"/>
</dbReference>
<dbReference type="GO" id="GO:0048476">
    <property type="term" value="C:Holliday junction resolvase complex"/>
    <property type="evidence" value="ECO:0007669"/>
    <property type="project" value="UniProtKB-UniRule"/>
</dbReference>
<comment type="similarity">
    <text evidence="6">Belongs to the RuvA family.</text>
</comment>
<dbReference type="InterPro" id="IPR036267">
    <property type="entry name" value="RuvA_C_sf"/>
</dbReference>
<evidence type="ECO:0000256" key="6">
    <source>
        <dbReference type="HAMAP-Rule" id="MF_00031"/>
    </source>
</evidence>
<keyword evidence="1 6" id="KW-0963">Cytoplasm</keyword>
<dbReference type="SUPFAM" id="SSF50249">
    <property type="entry name" value="Nucleic acid-binding proteins"/>
    <property type="match status" value="1"/>
</dbReference>
<keyword evidence="8" id="KW-0347">Helicase</keyword>
<proteinExistence type="inferred from homology"/>
<comment type="caution">
    <text evidence="6">Lacks conserved residue(s) required for the propagation of feature annotation.</text>
</comment>
<keyword evidence="4 6" id="KW-0233">DNA recombination</keyword>
<dbReference type="InterPro" id="IPR012340">
    <property type="entry name" value="NA-bd_OB-fold"/>
</dbReference>
<dbReference type="GO" id="GO:0006281">
    <property type="term" value="P:DNA repair"/>
    <property type="evidence" value="ECO:0007669"/>
    <property type="project" value="UniProtKB-UniRule"/>
</dbReference>
<keyword evidence="5 6" id="KW-0234">DNA repair</keyword>
<reference evidence="8 9" key="1">
    <citation type="journal article" date="2016" name="Nat. Commun.">
        <title>Thousands of microbial genomes shed light on interconnected biogeochemical processes in an aquifer system.</title>
        <authorList>
            <person name="Anantharaman K."/>
            <person name="Brown C.T."/>
            <person name="Hug L.A."/>
            <person name="Sharon I."/>
            <person name="Castelle C.J."/>
            <person name="Probst A.J."/>
            <person name="Thomas B.C."/>
            <person name="Singh A."/>
            <person name="Wilkins M.J."/>
            <person name="Karaoz U."/>
            <person name="Brodie E.L."/>
            <person name="Williams K.H."/>
            <person name="Hubbard S.S."/>
            <person name="Banfield J.F."/>
        </authorList>
    </citation>
    <scope>NUCLEOTIDE SEQUENCE [LARGE SCALE GENOMIC DNA]</scope>
</reference>
<dbReference type="SMART" id="SM00278">
    <property type="entry name" value="HhH1"/>
    <property type="match status" value="2"/>
</dbReference>
<dbReference type="SUPFAM" id="SSF46929">
    <property type="entry name" value="DNA helicase RuvA subunit, C-terminal domain"/>
    <property type="match status" value="1"/>
</dbReference>
<gene>
    <name evidence="6" type="primary">ruvA</name>
    <name evidence="8" type="ORF">A2866_03215</name>
</gene>
<feature type="domain" description="Helix-hairpin-helix DNA-binding motif class 1" evidence="7">
    <location>
        <begin position="73"/>
        <end position="92"/>
    </location>
</feature>
<dbReference type="SUPFAM" id="SSF47781">
    <property type="entry name" value="RuvA domain 2-like"/>
    <property type="match status" value="1"/>
</dbReference>
<comment type="subunit">
    <text evidence="6">Homotetramer. Forms an RuvA(8)-RuvB(12)-Holliday junction (HJ) complex. HJ DNA is sandwiched between 2 RuvA tetramers; dsDNA enters through RuvA and exits via RuvB. An RuvB hexamer assembles on each DNA strand where it exits the tetramer. Each RuvB hexamer is contacted by two RuvA subunits (via domain III) on 2 adjacent RuvB subunits; this complex drives branch migration. In the full resolvosome a probable DNA-RuvA(4)-RuvB(12)-RuvC(2) complex forms which resolves the HJ.</text>
</comment>
<protein>
    <recommendedName>
        <fullName evidence="6">Holliday junction branch migration complex subunit RuvA</fullName>
    </recommendedName>
</protein>
<dbReference type="EMBL" id="MFZI01000007">
    <property type="protein sequence ID" value="OGK22107.1"/>
    <property type="molecule type" value="Genomic_DNA"/>
</dbReference>
<evidence type="ECO:0000256" key="5">
    <source>
        <dbReference type="ARBA" id="ARBA00023204"/>
    </source>
</evidence>
<dbReference type="Pfam" id="PF14520">
    <property type="entry name" value="HHH_5"/>
    <property type="match status" value="1"/>
</dbReference>
<dbReference type="InterPro" id="IPR013849">
    <property type="entry name" value="DNA_helicase_Holl-junc_RuvA_I"/>
</dbReference>
<keyword evidence="2 6" id="KW-0227">DNA damage</keyword>
<comment type="subcellular location">
    <subcellularLocation>
        <location evidence="6">Cytoplasm</location>
    </subcellularLocation>
</comment>
<comment type="caution">
    <text evidence="8">The sequence shown here is derived from an EMBL/GenBank/DDBJ whole genome shotgun (WGS) entry which is preliminary data.</text>
</comment>
<dbReference type="GO" id="GO:0000400">
    <property type="term" value="F:four-way junction DNA binding"/>
    <property type="evidence" value="ECO:0007669"/>
    <property type="project" value="UniProtKB-UniRule"/>
</dbReference>
<dbReference type="Gene3D" id="1.10.150.20">
    <property type="entry name" value="5' to 3' exonuclease, C-terminal subdomain"/>
    <property type="match status" value="1"/>
</dbReference>
<evidence type="ECO:0000256" key="3">
    <source>
        <dbReference type="ARBA" id="ARBA00023125"/>
    </source>
</evidence>
<evidence type="ECO:0000259" key="7">
    <source>
        <dbReference type="SMART" id="SM00278"/>
    </source>
</evidence>
<dbReference type="CDD" id="cd14332">
    <property type="entry name" value="UBA_RuvA_C"/>
    <property type="match status" value="1"/>
</dbReference>
<dbReference type="HAMAP" id="MF_00031">
    <property type="entry name" value="DNA_HJ_migration_RuvA"/>
    <property type="match status" value="1"/>
</dbReference>
<dbReference type="NCBIfam" id="TIGR00084">
    <property type="entry name" value="ruvA"/>
    <property type="match status" value="1"/>
</dbReference>
<dbReference type="AlphaFoldDB" id="A0A1F7GSY3"/>
<dbReference type="Proteomes" id="UP000177026">
    <property type="component" value="Unassembled WGS sequence"/>
</dbReference>
<dbReference type="GO" id="GO:0009379">
    <property type="term" value="C:Holliday junction helicase complex"/>
    <property type="evidence" value="ECO:0007669"/>
    <property type="project" value="InterPro"/>
</dbReference>
<evidence type="ECO:0000256" key="4">
    <source>
        <dbReference type="ARBA" id="ARBA00023172"/>
    </source>
</evidence>
<evidence type="ECO:0000313" key="9">
    <source>
        <dbReference type="Proteomes" id="UP000177026"/>
    </source>
</evidence>
<dbReference type="InterPro" id="IPR003583">
    <property type="entry name" value="Hlx-hairpin-Hlx_DNA-bd_motif"/>
</dbReference>
<dbReference type="GO" id="GO:0005524">
    <property type="term" value="F:ATP binding"/>
    <property type="evidence" value="ECO:0007669"/>
    <property type="project" value="InterPro"/>
</dbReference>
<feature type="region of interest" description="Domain I" evidence="6">
    <location>
        <begin position="1"/>
        <end position="64"/>
    </location>
</feature>
<evidence type="ECO:0000313" key="8">
    <source>
        <dbReference type="EMBL" id="OGK22107.1"/>
    </source>
</evidence>
<sequence>MIGKLKGTIVEVEGNIALLETNSGVFYELFLTPTLLGVKKIPYDIELYTYLQVRDDALVLFGFQTKKEYSFFKMLLSVPGVGPKTAYSVISYSKIDDMIKSIKENNSDYFTRIPGLGKKTAMKIILELSQKLESEFKLEKMFMSDEDKTIIDALVSLGFKSIEAKKIVRDVPKDLSLEERIKEAIRSATNPRR</sequence>
<dbReference type="InterPro" id="IPR011114">
    <property type="entry name" value="RuvA_C"/>
</dbReference>
<dbReference type="InterPro" id="IPR010994">
    <property type="entry name" value="RuvA_2-like"/>
</dbReference>
<comment type="function">
    <text evidence="6">The RuvA-RuvB-RuvC complex processes Holliday junction (HJ) DNA during genetic recombination and DNA repair, while the RuvA-RuvB complex plays an important role in the rescue of blocked DNA replication forks via replication fork reversal (RFR). RuvA specifically binds to HJ cruciform DNA, conferring on it an open structure. The RuvB hexamer acts as an ATP-dependent pump, pulling dsDNA into and through the RuvAB complex. HJ branch migration allows RuvC to scan DNA until it finds its consensus sequence, where it cleaves and resolves the cruciform DNA.</text>
</comment>
<dbReference type="GO" id="GO:0009378">
    <property type="term" value="F:four-way junction helicase activity"/>
    <property type="evidence" value="ECO:0007669"/>
    <property type="project" value="InterPro"/>
</dbReference>
<keyword evidence="8" id="KW-0067">ATP-binding</keyword>
<dbReference type="Gene3D" id="2.40.50.140">
    <property type="entry name" value="Nucleic acid-binding proteins"/>
    <property type="match status" value="1"/>
</dbReference>
<feature type="region of interest" description="Domain III" evidence="6">
    <location>
        <begin position="147"/>
        <end position="193"/>
    </location>
</feature>
<organism evidence="8 9">
    <name type="scientific">Candidatus Roizmanbacteria bacterium RIFCSPHIGHO2_01_FULL_39_8</name>
    <dbReference type="NCBI Taxonomy" id="1802033"/>
    <lineage>
        <taxon>Bacteria</taxon>
        <taxon>Candidatus Roizmaniibacteriota</taxon>
    </lineage>
</organism>
<dbReference type="Gene3D" id="1.10.8.10">
    <property type="entry name" value="DNA helicase RuvA subunit, C-terminal domain"/>
    <property type="match status" value="1"/>
</dbReference>
<dbReference type="Pfam" id="PF01330">
    <property type="entry name" value="RuvA_N"/>
    <property type="match status" value="1"/>
</dbReference>